<evidence type="ECO:0000313" key="1">
    <source>
        <dbReference type="EMBL" id="MFC4268984.1"/>
    </source>
</evidence>
<proteinExistence type="predicted"/>
<comment type="caution">
    <text evidence="1">The sequence shown here is derived from an EMBL/GenBank/DDBJ whole genome shotgun (WGS) entry which is preliminary data.</text>
</comment>
<protein>
    <submittedName>
        <fullName evidence="1">Uncharacterized protein</fullName>
    </submittedName>
</protein>
<dbReference type="RefSeq" id="WP_377409851.1">
    <property type="nucleotide sequence ID" value="NZ_JBHSCY010000002.1"/>
</dbReference>
<reference evidence="2" key="1">
    <citation type="journal article" date="2019" name="Int. J. Syst. Evol. Microbiol.">
        <title>The Global Catalogue of Microorganisms (GCM) 10K type strain sequencing project: providing services to taxonomists for standard genome sequencing and annotation.</title>
        <authorList>
            <consortium name="The Broad Institute Genomics Platform"/>
            <consortium name="The Broad Institute Genome Sequencing Center for Infectious Disease"/>
            <person name="Wu L."/>
            <person name="Ma J."/>
        </authorList>
    </citation>
    <scope>NUCLEOTIDE SEQUENCE [LARGE SCALE GENOMIC DNA]</scope>
    <source>
        <strain evidence="2">CECT 8655</strain>
    </source>
</reference>
<sequence>MEDEEVVIEIIKCEKSDISVTKEDNIIFNDPTDPVLWEGSFTNDQVKLSYTVVVGQYNESETYNFIFNKVNECLKIDRAYKYYDGKLVDVSAVTEMQVSEFYIKDWEINSLFSGLLVYVDPHDKNTYSRKFWIDSFKDASNLVEIPKYFDDCFKDKFPIEIDVDKDGIIDFNLTYEENNDIGNTPKFDSYTIQLIPASNKNKILSPKKNSSPYTIIFEPPFSSENTRQYFGGVKNTLDIFYEFESPYENYNYFLSNNLTYKNILQNDLPDYFVISKDIGGIEYFGWIKFILDTSTCQAEVLFAYLETNPNTHVKVN</sequence>
<dbReference type="EMBL" id="JBHSCY010000002">
    <property type="protein sequence ID" value="MFC4268984.1"/>
    <property type="molecule type" value="Genomic_DNA"/>
</dbReference>
<evidence type="ECO:0000313" key="2">
    <source>
        <dbReference type="Proteomes" id="UP001595826"/>
    </source>
</evidence>
<organism evidence="1 2">
    <name type="scientific">Polaribacter marinivivus</name>
    <dbReference type="NCBI Taxonomy" id="1524260"/>
    <lineage>
        <taxon>Bacteria</taxon>
        <taxon>Pseudomonadati</taxon>
        <taxon>Bacteroidota</taxon>
        <taxon>Flavobacteriia</taxon>
        <taxon>Flavobacteriales</taxon>
        <taxon>Flavobacteriaceae</taxon>
    </lineage>
</organism>
<name>A0ABV8RCI1_9FLAO</name>
<dbReference type="Proteomes" id="UP001595826">
    <property type="component" value="Unassembled WGS sequence"/>
</dbReference>
<accession>A0ABV8RCI1</accession>
<keyword evidence="2" id="KW-1185">Reference proteome</keyword>
<gene>
    <name evidence="1" type="ORF">ACFOWD_08730</name>
</gene>